<organism evidence="4 5">
    <name type="scientific">Humidesulfovibrio mexicanus</name>
    <dbReference type="NCBI Taxonomy" id="147047"/>
    <lineage>
        <taxon>Bacteria</taxon>
        <taxon>Pseudomonadati</taxon>
        <taxon>Thermodesulfobacteriota</taxon>
        <taxon>Desulfovibrionia</taxon>
        <taxon>Desulfovibrionales</taxon>
        <taxon>Desulfovibrionaceae</taxon>
        <taxon>Humidesulfovibrio</taxon>
    </lineage>
</organism>
<evidence type="ECO:0000313" key="4">
    <source>
        <dbReference type="EMBL" id="SNS01923.1"/>
    </source>
</evidence>
<proteinExistence type="predicted"/>
<dbReference type="RefSeq" id="WP_089274576.1">
    <property type="nucleotide sequence ID" value="NZ_FZOC01000004.1"/>
</dbReference>
<dbReference type="Gene3D" id="3.40.190.10">
    <property type="entry name" value="Periplasmic binding protein-like II"/>
    <property type="match status" value="2"/>
</dbReference>
<feature type="chain" id="PRO_5013031684" evidence="2">
    <location>
        <begin position="23"/>
        <end position="265"/>
    </location>
</feature>
<dbReference type="InterPro" id="IPR001638">
    <property type="entry name" value="Solute-binding_3/MltF_N"/>
</dbReference>
<dbReference type="PANTHER" id="PTHR35936:SF38">
    <property type="entry name" value="GLUTAMINE-BINDING PERIPLASMIC PROTEIN"/>
    <property type="match status" value="1"/>
</dbReference>
<dbReference type="Pfam" id="PF00497">
    <property type="entry name" value="SBP_bac_3"/>
    <property type="match status" value="1"/>
</dbReference>
<dbReference type="SUPFAM" id="SSF53850">
    <property type="entry name" value="Periplasmic binding protein-like II"/>
    <property type="match status" value="1"/>
</dbReference>
<reference evidence="4 5" key="1">
    <citation type="submission" date="2017-06" db="EMBL/GenBank/DDBJ databases">
        <authorList>
            <person name="Kim H.J."/>
            <person name="Triplett B.A."/>
        </authorList>
    </citation>
    <scope>NUCLEOTIDE SEQUENCE [LARGE SCALE GENOMIC DNA]</scope>
    <source>
        <strain evidence="4 5">DSM 13116</strain>
    </source>
</reference>
<accession>A0A239B3Z7</accession>
<feature type="signal peptide" evidence="2">
    <location>
        <begin position="1"/>
        <end position="22"/>
    </location>
</feature>
<sequence>MKRFAFALAMVLGLALVGCQKAPEKAADNATENATAAEVKTLVNGIDGGGFPPYAYVDKEGKTVGFDVEAIEWIGKKMGFKVAHQPVEWSAIIPALEAKKIDMICSGMSATAERAQRVNFSDPYYQVTQVLVVKGDNKATLEQMLTTGKKIGVQRGTVTAKYLEELSKKPGMKFTLVQYDSTDLSMQDLPVGRIDGSGMDNTIAKDVLKKDQNLKVVGTFDAEPENYGYAVRKDDAELLAKINEGLKLLMADPYWQELKKKYDIE</sequence>
<feature type="domain" description="Solute-binding protein family 3/N-terminal" evidence="3">
    <location>
        <begin position="41"/>
        <end position="265"/>
    </location>
</feature>
<dbReference type="AlphaFoldDB" id="A0A239B3Z7"/>
<dbReference type="OrthoDB" id="5431130at2"/>
<dbReference type="Proteomes" id="UP000198324">
    <property type="component" value="Unassembled WGS sequence"/>
</dbReference>
<dbReference type="SMART" id="SM00062">
    <property type="entry name" value="PBPb"/>
    <property type="match status" value="1"/>
</dbReference>
<gene>
    <name evidence="4" type="ORF">SAMN04488503_2378</name>
</gene>
<evidence type="ECO:0000256" key="1">
    <source>
        <dbReference type="ARBA" id="ARBA00022729"/>
    </source>
</evidence>
<evidence type="ECO:0000313" key="5">
    <source>
        <dbReference type="Proteomes" id="UP000198324"/>
    </source>
</evidence>
<dbReference type="CDD" id="cd13530">
    <property type="entry name" value="PBP2_peptides_like"/>
    <property type="match status" value="1"/>
</dbReference>
<evidence type="ECO:0000259" key="3">
    <source>
        <dbReference type="SMART" id="SM00062"/>
    </source>
</evidence>
<dbReference type="EMBL" id="FZOC01000004">
    <property type="protein sequence ID" value="SNS01923.1"/>
    <property type="molecule type" value="Genomic_DNA"/>
</dbReference>
<keyword evidence="5" id="KW-1185">Reference proteome</keyword>
<dbReference type="PANTHER" id="PTHR35936">
    <property type="entry name" value="MEMBRANE-BOUND LYTIC MUREIN TRANSGLYCOSYLASE F"/>
    <property type="match status" value="1"/>
</dbReference>
<keyword evidence="1 2" id="KW-0732">Signal</keyword>
<dbReference type="PROSITE" id="PS51257">
    <property type="entry name" value="PROKAR_LIPOPROTEIN"/>
    <property type="match status" value="1"/>
</dbReference>
<protein>
    <submittedName>
        <fullName evidence="4">Amino acid ABC transporter substrate-binding protein, PAAT family</fullName>
    </submittedName>
</protein>
<name>A0A239B3Z7_9BACT</name>
<evidence type="ECO:0000256" key="2">
    <source>
        <dbReference type="SAM" id="SignalP"/>
    </source>
</evidence>